<reference evidence="1" key="1">
    <citation type="submission" date="2022-04" db="EMBL/GenBank/DDBJ databases">
        <title>Carnegiea gigantea Genome sequencing and assembly v2.</title>
        <authorList>
            <person name="Copetti D."/>
            <person name="Sanderson M.J."/>
            <person name="Burquez A."/>
            <person name="Wojciechowski M.F."/>
        </authorList>
    </citation>
    <scope>NUCLEOTIDE SEQUENCE</scope>
    <source>
        <strain evidence="1">SGP5-SGP5p</strain>
        <tissue evidence="1">Aerial part</tissue>
    </source>
</reference>
<proteinExistence type="predicted"/>
<comment type="caution">
    <text evidence="1">The sequence shown here is derived from an EMBL/GenBank/DDBJ whole genome shotgun (WGS) entry which is preliminary data.</text>
</comment>
<protein>
    <recommendedName>
        <fullName evidence="3">Gag-pol polyprotein</fullName>
    </recommendedName>
</protein>
<dbReference type="PANTHER" id="PTHR33240:SF15">
    <property type="entry name" value="GAG-PRO-LIKE PROTEIN"/>
    <property type="match status" value="1"/>
</dbReference>
<name>A0A9Q1JJL2_9CARY</name>
<dbReference type="PANTHER" id="PTHR33240">
    <property type="entry name" value="OS08G0508500 PROTEIN"/>
    <property type="match status" value="1"/>
</dbReference>
<dbReference type="Proteomes" id="UP001153076">
    <property type="component" value="Unassembled WGS sequence"/>
</dbReference>
<dbReference type="OrthoDB" id="1752268at2759"/>
<dbReference type="AlphaFoldDB" id="A0A9Q1JJL2"/>
<dbReference type="EMBL" id="JAKOGI010003355">
    <property type="protein sequence ID" value="KAJ8420545.1"/>
    <property type="molecule type" value="Genomic_DNA"/>
</dbReference>
<organism evidence="1 2">
    <name type="scientific">Carnegiea gigantea</name>
    <dbReference type="NCBI Taxonomy" id="171969"/>
    <lineage>
        <taxon>Eukaryota</taxon>
        <taxon>Viridiplantae</taxon>
        <taxon>Streptophyta</taxon>
        <taxon>Embryophyta</taxon>
        <taxon>Tracheophyta</taxon>
        <taxon>Spermatophyta</taxon>
        <taxon>Magnoliopsida</taxon>
        <taxon>eudicotyledons</taxon>
        <taxon>Gunneridae</taxon>
        <taxon>Pentapetalae</taxon>
        <taxon>Caryophyllales</taxon>
        <taxon>Cactineae</taxon>
        <taxon>Cactaceae</taxon>
        <taxon>Cactoideae</taxon>
        <taxon>Echinocereeae</taxon>
        <taxon>Carnegiea</taxon>
    </lineage>
</organism>
<evidence type="ECO:0000313" key="1">
    <source>
        <dbReference type="EMBL" id="KAJ8420545.1"/>
    </source>
</evidence>
<gene>
    <name evidence="1" type="ORF">Cgig2_002640</name>
</gene>
<keyword evidence="2" id="KW-1185">Reference proteome</keyword>
<evidence type="ECO:0008006" key="3">
    <source>
        <dbReference type="Google" id="ProtNLM"/>
    </source>
</evidence>
<evidence type="ECO:0000313" key="2">
    <source>
        <dbReference type="Proteomes" id="UP001153076"/>
    </source>
</evidence>
<sequence length="280" mass="31433">MAGLRAHLKGHGCQIRQGCFLILTTYPLLAASVPTGVHMYHPLIVLRGSRRRPGRTVVVDPMQGTTFSERSSLPVRTVTHFSEVRGHLMLWRPPPMIARPKPYHAQSYCKFHEQNGHTTVECCKLKKALHKLPNKGQIDRFLKKGPCFLLGEREPAQPQRRDEECSTEVVATITRGYAEGMTRSVWKAQLTGAKQVLMIEQGAYVTVSTMVFDGKETLRFASPHNDPLVVEMKIASAIIRRILIDTGSSMDIITWDCLNKLTYPGRDIVPLVHPILGFRG</sequence>
<accession>A0A9Q1JJL2</accession>